<keyword evidence="3" id="KW-1185">Reference proteome</keyword>
<dbReference type="Pfam" id="PF13302">
    <property type="entry name" value="Acetyltransf_3"/>
    <property type="match status" value="1"/>
</dbReference>
<sequence length="179" mass="19835">MTFHTKNLTISPCSATDRDDFIALELDPDVMYFLNGGPVDHETTDPDAVDFLMPRGTEPFVWTARLTTSGEFVGWFCLSPGNDGSAEIGYRLRKIQWGQGIASEGALALLDWGFASAGYEKIVACTMAINLGSRRVMEKLGMRHVRTVEVTSSSIPGADEGEVWYEVSRTEWRRAFSLS</sequence>
<dbReference type="PANTHER" id="PTHR43792:SF16">
    <property type="entry name" value="N-ACETYLTRANSFERASE DOMAIN-CONTAINING PROTEIN"/>
    <property type="match status" value="1"/>
</dbReference>
<dbReference type="PROSITE" id="PS51186">
    <property type="entry name" value="GNAT"/>
    <property type="match status" value="1"/>
</dbReference>
<dbReference type="InterPro" id="IPR051531">
    <property type="entry name" value="N-acetyltransferase"/>
</dbReference>
<dbReference type="EMBL" id="JBEPMB010000001">
    <property type="protein sequence ID" value="MET3613374.1"/>
    <property type="molecule type" value="Genomic_DNA"/>
</dbReference>
<dbReference type="InterPro" id="IPR000182">
    <property type="entry name" value="GNAT_dom"/>
</dbReference>
<evidence type="ECO:0000313" key="3">
    <source>
        <dbReference type="Proteomes" id="UP001549047"/>
    </source>
</evidence>
<reference evidence="2 3" key="1">
    <citation type="submission" date="2024-06" db="EMBL/GenBank/DDBJ databases">
        <title>Genomic Encyclopedia of Type Strains, Phase IV (KMG-IV): sequencing the most valuable type-strain genomes for metagenomic binning, comparative biology and taxonomic classification.</title>
        <authorList>
            <person name="Goeker M."/>
        </authorList>
    </citation>
    <scope>NUCLEOTIDE SEQUENCE [LARGE SCALE GENOMIC DNA]</scope>
    <source>
        <strain evidence="2 3">DSM 29780</strain>
    </source>
</reference>
<evidence type="ECO:0000313" key="2">
    <source>
        <dbReference type="EMBL" id="MET3613374.1"/>
    </source>
</evidence>
<dbReference type="PANTHER" id="PTHR43792">
    <property type="entry name" value="GNAT FAMILY, PUTATIVE (AFU_ORTHOLOGUE AFUA_3G00765)-RELATED-RELATED"/>
    <property type="match status" value="1"/>
</dbReference>
<dbReference type="Gene3D" id="3.40.630.30">
    <property type="match status" value="1"/>
</dbReference>
<gene>
    <name evidence="2" type="ORF">ABID16_001679</name>
</gene>
<dbReference type="Proteomes" id="UP001549047">
    <property type="component" value="Unassembled WGS sequence"/>
</dbReference>
<evidence type="ECO:0000259" key="1">
    <source>
        <dbReference type="PROSITE" id="PS51186"/>
    </source>
</evidence>
<feature type="domain" description="N-acetyltransferase" evidence="1">
    <location>
        <begin position="8"/>
        <end position="170"/>
    </location>
</feature>
<organism evidence="2 3">
    <name type="scientific">Rhizobium aquaticum</name>
    <dbReference type="NCBI Taxonomy" id="1549636"/>
    <lineage>
        <taxon>Bacteria</taxon>
        <taxon>Pseudomonadati</taxon>
        <taxon>Pseudomonadota</taxon>
        <taxon>Alphaproteobacteria</taxon>
        <taxon>Hyphomicrobiales</taxon>
        <taxon>Rhizobiaceae</taxon>
        <taxon>Rhizobium/Agrobacterium group</taxon>
        <taxon>Rhizobium</taxon>
    </lineage>
</organism>
<dbReference type="SUPFAM" id="SSF55729">
    <property type="entry name" value="Acyl-CoA N-acyltransferases (Nat)"/>
    <property type="match status" value="1"/>
</dbReference>
<protein>
    <submittedName>
        <fullName evidence="2">RimJ/RimL family protein N-acetyltransferase</fullName>
    </submittedName>
</protein>
<comment type="caution">
    <text evidence="2">The sequence shown here is derived from an EMBL/GenBank/DDBJ whole genome shotgun (WGS) entry which is preliminary data.</text>
</comment>
<dbReference type="InterPro" id="IPR016181">
    <property type="entry name" value="Acyl_CoA_acyltransferase"/>
</dbReference>
<name>A0ABV2J0C2_9HYPH</name>
<dbReference type="RefSeq" id="WP_354555848.1">
    <property type="nucleotide sequence ID" value="NZ_JBEPMB010000001.1"/>
</dbReference>
<accession>A0ABV2J0C2</accession>
<proteinExistence type="predicted"/>